<dbReference type="InterPro" id="IPR011006">
    <property type="entry name" value="CheY-like_superfamily"/>
</dbReference>
<keyword evidence="1 2" id="KW-0597">Phosphoprotein</keyword>
<reference evidence="4 5" key="1">
    <citation type="submission" date="2021-03" db="EMBL/GenBank/DDBJ databases">
        <title>Genomic Encyclopedia of Type Strains, Phase IV (KMG-IV): sequencing the most valuable type-strain genomes for metagenomic binning, comparative biology and taxonomic classification.</title>
        <authorList>
            <person name="Goeker M."/>
        </authorList>
    </citation>
    <scope>NUCLEOTIDE SEQUENCE [LARGE SCALE GENOMIC DNA]</scope>
    <source>
        <strain evidence="4 5">DSM 25790</strain>
    </source>
</reference>
<comment type="caution">
    <text evidence="4">The sequence shown here is derived from an EMBL/GenBank/DDBJ whole genome shotgun (WGS) entry which is preliminary data.</text>
</comment>
<dbReference type="SUPFAM" id="SSF52172">
    <property type="entry name" value="CheY-like"/>
    <property type="match status" value="1"/>
</dbReference>
<evidence type="ECO:0000256" key="2">
    <source>
        <dbReference type="PROSITE-ProRule" id="PRU00169"/>
    </source>
</evidence>
<organism evidence="4 5">
    <name type="scientific">Virgibacillus alimentarius</name>
    <dbReference type="NCBI Taxonomy" id="698769"/>
    <lineage>
        <taxon>Bacteria</taxon>
        <taxon>Bacillati</taxon>
        <taxon>Bacillota</taxon>
        <taxon>Bacilli</taxon>
        <taxon>Bacillales</taxon>
        <taxon>Bacillaceae</taxon>
        <taxon>Virgibacillus</taxon>
    </lineage>
</organism>
<dbReference type="InterPro" id="IPR001789">
    <property type="entry name" value="Sig_transdc_resp-reg_receiver"/>
</dbReference>
<dbReference type="PANTHER" id="PTHR44591:SF3">
    <property type="entry name" value="RESPONSE REGULATORY DOMAIN-CONTAINING PROTEIN"/>
    <property type="match status" value="1"/>
</dbReference>
<dbReference type="Proteomes" id="UP001519294">
    <property type="component" value="Unassembled WGS sequence"/>
</dbReference>
<dbReference type="SMART" id="SM00448">
    <property type="entry name" value="REC"/>
    <property type="match status" value="1"/>
</dbReference>
<evidence type="ECO:0000313" key="4">
    <source>
        <dbReference type="EMBL" id="MBP2257992.1"/>
    </source>
</evidence>
<dbReference type="Gene3D" id="3.40.50.2300">
    <property type="match status" value="1"/>
</dbReference>
<evidence type="ECO:0000313" key="5">
    <source>
        <dbReference type="Proteomes" id="UP001519294"/>
    </source>
</evidence>
<dbReference type="PANTHER" id="PTHR44591">
    <property type="entry name" value="STRESS RESPONSE REGULATOR PROTEIN 1"/>
    <property type="match status" value="1"/>
</dbReference>
<evidence type="ECO:0000256" key="1">
    <source>
        <dbReference type="ARBA" id="ARBA00022553"/>
    </source>
</evidence>
<evidence type="ECO:0000259" key="3">
    <source>
        <dbReference type="PROSITE" id="PS50110"/>
    </source>
</evidence>
<dbReference type="Pfam" id="PF00072">
    <property type="entry name" value="Response_reg"/>
    <property type="match status" value="1"/>
</dbReference>
<feature type="modified residue" description="4-aspartylphosphate" evidence="2">
    <location>
        <position position="53"/>
    </location>
</feature>
<sequence length="119" mass="13700">MQREILIVDDQPGIRLLLTDVFENEGYKVHTAETGKETLDTLAKKHFDLVILDYRLPIINGIEVLNRMEQDNMQVPVMLMSGLVEEMDRETDKYHLLKGVLAKPFDIKAVVEKVKSIFT</sequence>
<dbReference type="RefSeq" id="WP_029269411.1">
    <property type="nucleotide sequence ID" value="NZ_JAGIKX010000017.1"/>
</dbReference>
<proteinExistence type="predicted"/>
<gene>
    <name evidence="4" type="ORF">J2Z81_001962</name>
</gene>
<protein>
    <submittedName>
        <fullName evidence="4">Two-component system response regulator (Stage 0 sporulation protein F)</fullName>
    </submittedName>
</protein>
<dbReference type="PROSITE" id="PS50110">
    <property type="entry name" value="RESPONSE_REGULATORY"/>
    <property type="match status" value="1"/>
</dbReference>
<accession>A0ABS4SC67</accession>
<feature type="domain" description="Response regulatory" evidence="3">
    <location>
        <begin position="4"/>
        <end position="118"/>
    </location>
</feature>
<keyword evidence="5" id="KW-1185">Reference proteome</keyword>
<name>A0ABS4SC67_9BACI</name>
<dbReference type="InterPro" id="IPR050595">
    <property type="entry name" value="Bact_response_regulator"/>
</dbReference>
<dbReference type="EMBL" id="JAGIKX010000017">
    <property type="protein sequence ID" value="MBP2257992.1"/>
    <property type="molecule type" value="Genomic_DNA"/>
</dbReference>